<gene>
    <name evidence="1" type="ORF">F5984_13240</name>
</gene>
<organism evidence="1 2">
    <name type="scientific">Rudanella paleaurantiibacter</name>
    <dbReference type="NCBI Taxonomy" id="2614655"/>
    <lineage>
        <taxon>Bacteria</taxon>
        <taxon>Pseudomonadati</taxon>
        <taxon>Bacteroidota</taxon>
        <taxon>Cytophagia</taxon>
        <taxon>Cytophagales</taxon>
        <taxon>Cytophagaceae</taxon>
        <taxon>Rudanella</taxon>
    </lineage>
</organism>
<comment type="caution">
    <text evidence="1">The sequence shown here is derived from an EMBL/GenBank/DDBJ whole genome shotgun (WGS) entry which is preliminary data.</text>
</comment>
<dbReference type="Proteomes" id="UP000488299">
    <property type="component" value="Unassembled WGS sequence"/>
</dbReference>
<name>A0A7J5TYD3_9BACT</name>
<dbReference type="AlphaFoldDB" id="A0A7J5TYD3"/>
<evidence type="ECO:0000313" key="2">
    <source>
        <dbReference type="Proteomes" id="UP000488299"/>
    </source>
</evidence>
<reference evidence="1 2" key="1">
    <citation type="submission" date="2019-10" db="EMBL/GenBank/DDBJ databases">
        <title>Rudanella paleaurantiibacter sp. nov., isolated from sludge.</title>
        <authorList>
            <person name="Xu S.Q."/>
        </authorList>
    </citation>
    <scope>NUCLEOTIDE SEQUENCE [LARGE SCALE GENOMIC DNA]</scope>
    <source>
        <strain evidence="1 2">HX-22-17</strain>
    </source>
</reference>
<dbReference type="Gene3D" id="1.10.3230.30">
    <property type="entry name" value="Phage gp6-like head-tail connector protein"/>
    <property type="match status" value="1"/>
</dbReference>
<evidence type="ECO:0000313" key="1">
    <source>
        <dbReference type="EMBL" id="KAB7730142.1"/>
    </source>
</evidence>
<dbReference type="EMBL" id="WELI01000005">
    <property type="protein sequence ID" value="KAB7730142.1"/>
    <property type="molecule type" value="Genomic_DNA"/>
</dbReference>
<proteinExistence type="predicted"/>
<protein>
    <recommendedName>
        <fullName evidence="3">Phage gp6-like head-tail connector protein</fullName>
    </recommendedName>
</protein>
<sequence>MTVRMTQQLTITPTSTADAMATTLLPSLKGLLSIDFNQHDTRLTACLTAAINRVSSWTGATLIPSTAVLVVSTPIAWRIPVVPFVAVTGAELDGVTLTDLAPYAGGYIPDMPVGSELKLTVTTGYTTLPGDLAEAICLLAGSLFDNIPREWKTLARAYRTVTWAS</sequence>
<accession>A0A7J5TYD3</accession>
<keyword evidence="2" id="KW-1185">Reference proteome</keyword>
<evidence type="ECO:0008006" key="3">
    <source>
        <dbReference type="Google" id="ProtNLM"/>
    </source>
</evidence>